<gene>
    <name evidence="1" type="ORF">V3330_08560</name>
</gene>
<dbReference type="InterPro" id="IPR027417">
    <property type="entry name" value="P-loop_NTPase"/>
</dbReference>
<proteinExistence type="predicted"/>
<keyword evidence="2" id="KW-1185">Reference proteome</keyword>
<sequence>MSGIEHCQVLGPFNSGTVLMQSYVNHLFRNVRHDGFAYWKHSLPPRYQRNSDQRILMQDAVGEFPGVLLICMVRSPYFWLPATCRRHYNFRFTTQSFDLGQRLRSPVYLKGELFINLARAWNGYYRGYAHYLEPMGRVIYVRLEDLVRNPAATIQRLETRLERRPESDVAAVVAKLSRRPSKSDNAFGSAWEEKNRLEHVTRTLRRQDLSFINQQIDPELLKRFDYPLAWPAPECARPGLGASAAAR</sequence>
<evidence type="ECO:0000313" key="2">
    <source>
        <dbReference type="Proteomes" id="UP001359886"/>
    </source>
</evidence>
<dbReference type="SUPFAM" id="SSF52540">
    <property type="entry name" value="P-loop containing nucleoside triphosphate hydrolases"/>
    <property type="match status" value="1"/>
</dbReference>
<protein>
    <recommendedName>
        <fullName evidence="3">Sulfotransferase domain-containing protein</fullName>
    </recommendedName>
</protein>
<dbReference type="Gene3D" id="3.40.50.300">
    <property type="entry name" value="P-loop containing nucleotide triphosphate hydrolases"/>
    <property type="match status" value="1"/>
</dbReference>
<evidence type="ECO:0008006" key="3">
    <source>
        <dbReference type="Google" id="ProtNLM"/>
    </source>
</evidence>
<dbReference type="RefSeq" id="WP_354694997.1">
    <property type="nucleotide sequence ID" value="NZ_JAZHOG010000005.1"/>
</dbReference>
<name>A0AAW9R6I9_9GAMM</name>
<evidence type="ECO:0000313" key="1">
    <source>
        <dbReference type="EMBL" id="MEJ8567672.1"/>
    </source>
</evidence>
<dbReference type="AlphaFoldDB" id="A0AAW9R6I9"/>
<dbReference type="EMBL" id="JAZHOG010000005">
    <property type="protein sequence ID" value="MEJ8567672.1"/>
    <property type="molecule type" value="Genomic_DNA"/>
</dbReference>
<dbReference type="Proteomes" id="UP001359886">
    <property type="component" value="Unassembled WGS sequence"/>
</dbReference>
<comment type="caution">
    <text evidence="1">The sequence shown here is derived from an EMBL/GenBank/DDBJ whole genome shotgun (WGS) entry which is preliminary data.</text>
</comment>
<accession>A0AAW9R6I9</accession>
<reference evidence="1 2" key="1">
    <citation type="submission" date="2024-02" db="EMBL/GenBank/DDBJ databases">
        <title>A novel Wenzhouxiangellaceae bacterium, isolated from coastal sediments.</title>
        <authorList>
            <person name="Du Z.-J."/>
            <person name="Ye Y.-Q."/>
            <person name="Zhang X.-Y."/>
        </authorList>
    </citation>
    <scope>NUCLEOTIDE SEQUENCE [LARGE SCALE GENOMIC DNA]</scope>
    <source>
        <strain evidence="1 2">CH-27</strain>
    </source>
</reference>
<organism evidence="1 2">
    <name type="scientific">Elongatibacter sediminis</name>
    <dbReference type="NCBI Taxonomy" id="3119006"/>
    <lineage>
        <taxon>Bacteria</taxon>
        <taxon>Pseudomonadati</taxon>
        <taxon>Pseudomonadota</taxon>
        <taxon>Gammaproteobacteria</taxon>
        <taxon>Chromatiales</taxon>
        <taxon>Wenzhouxiangellaceae</taxon>
        <taxon>Elongatibacter</taxon>
    </lineage>
</organism>